<accession>A0A8S1AIJ1</accession>
<dbReference type="PANTHER" id="PTHR46599:SF3">
    <property type="entry name" value="PIGGYBAC TRANSPOSABLE ELEMENT-DERIVED PROTEIN 4"/>
    <property type="match status" value="1"/>
</dbReference>
<feature type="region of interest" description="Disordered" evidence="1">
    <location>
        <begin position="331"/>
        <end position="409"/>
    </location>
</feature>
<feature type="compositionally biased region" description="Polar residues" evidence="1">
    <location>
        <begin position="35"/>
        <end position="44"/>
    </location>
</feature>
<comment type="caution">
    <text evidence="3">The sequence shown here is derived from an EMBL/GenBank/DDBJ whole genome shotgun (WGS) entry which is preliminary data.</text>
</comment>
<dbReference type="Pfam" id="PF13843">
    <property type="entry name" value="DDE_Tnp_1_7"/>
    <property type="match status" value="1"/>
</dbReference>
<feature type="region of interest" description="Disordered" evidence="1">
    <location>
        <begin position="16"/>
        <end position="58"/>
    </location>
</feature>
<organism evidence="3 4">
    <name type="scientific">Arctia plantaginis</name>
    <name type="common">Wood tiger moth</name>
    <name type="synonym">Phalaena plantaginis</name>
    <dbReference type="NCBI Taxonomy" id="874455"/>
    <lineage>
        <taxon>Eukaryota</taxon>
        <taxon>Metazoa</taxon>
        <taxon>Ecdysozoa</taxon>
        <taxon>Arthropoda</taxon>
        <taxon>Hexapoda</taxon>
        <taxon>Insecta</taxon>
        <taxon>Pterygota</taxon>
        <taxon>Neoptera</taxon>
        <taxon>Endopterygota</taxon>
        <taxon>Lepidoptera</taxon>
        <taxon>Glossata</taxon>
        <taxon>Ditrysia</taxon>
        <taxon>Noctuoidea</taxon>
        <taxon>Erebidae</taxon>
        <taxon>Arctiinae</taxon>
        <taxon>Arctia</taxon>
    </lineage>
</organism>
<feature type="compositionally biased region" description="Polar residues" evidence="1">
    <location>
        <begin position="337"/>
        <end position="347"/>
    </location>
</feature>
<dbReference type="EMBL" id="CADEBD010000323">
    <property type="protein sequence ID" value="CAB3245027.1"/>
    <property type="molecule type" value="Genomic_DNA"/>
</dbReference>
<evidence type="ECO:0000313" key="3">
    <source>
        <dbReference type="EMBL" id="CAB3245027.1"/>
    </source>
</evidence>
<gene>
    <name evidence="3" type="ORF">APLA_LOCUS10909</name>
</gene>
<dbReference type="AlphaFoldDB" id="A0A8S1AIJ1"/>
<dbReference type="PANTHER" id="PTHR46599">
    <property type="entry name" value="PIGGYBAC TRANSPOSABLE ELEMENT-DERIVED PROTEIN 4"/>
    <property type="match status" value="1"/>
</dbReference>
<protein>
    <recommendedName>
        <fullName evidence="2">PiggyBac transposable element-derived protein domain-containing protein</fullName>
    </recommendedName>
</protein>
<dbReference type="InterPro" id="IPR029526">
    <property type="entry name" value="PGBD"/>
</dbReference>
<reference evidence="3 4" key="1">
    <citation type="submission" date="2020-04" db="EMBL/GenBank/DDBJ databases">
        <authorList>
            <person name="Wallbank WR R."/>
            <person name="Pardo Diaz C."/>
            <person name="Kozak K."/>
            <person name="Martin S."/>
            <person name="Jiggins C."/>
            <person name="Moest M."/>
            <person name="Warren A I."/>
            <person name="Byers J.R.P. K."/>
            <person name="Montejo-Kovacevich G."/>
            <person name="Yen C E."/>
        </authorList>
    </citation>
    <scope>NUCLEOTIDE SEQUENCE [LARGE SCALE GENOMIC DNA]</scope>
</reference>
<evidence type="ECO:0000313" key="4">
    <source>
        <dbReference type="Proteomes" id="UP000494256"/>
    </source>
</evidence>
<sequence>MSIRCRRKLINNIIDDEEELGGKSNSKLPIFEKQSPPNSNTKPTWASKPSIEDSSDEEIFPIKRLKNSDSLQIEENKTSYHPKESGSPQKVNIFEEIKQTDIRKQKPITNKHANFFIITSTGKLYNKAKIGVEYAKNNDERNPVETNELEETIYLSPSTGKSCQVLQNVTIPCSSVPTTPRQQIRKNKNLSSFSSLSMDFPHMNSESRTSSLSEISCSNLLDCDLSLNEENIKKLLHEQTPEQKRSSQNFISECAVSNDSNLSNCKEKKAIEVTVIVEDVSKDIDRKKQNRVNKLSTVLKLPDSIDYDIIEHLNSDNETIIENRTRDNLPDILKSPDANNCNNIQNFSDSGDDDNDSSESEESDIISLEGCIGTEQELSSDESENTENDTLDEEEALPSRQINKNDDDEWIDISESPVNFDEFVGENTYNIPSFVKSSEDVYKLFVTEEMINKMVSETNNYARNYLRTNQLNMKRKSRMKHWTDTNLQEMKTFLAVVMAMGLCKVPLINLYWSKNNLYRNEFISSAMTRDRFLLLLKCWHVSDVSNDDKTDKLYKIRDMLSMITDNFQNILNPGKYVIIDETMIPWRGRLGFRQYIKNKSHRYGVKLYKLCTPEGYTYQIEIYTVKTDQKKEVDHSQKVVLRLMNNLIEQGRIVIVDNFYTSVTLAEKLLSQKTFVCGTLNVRRKYLPKKVVNANIKKGQIIGKMNKKGVKVLKWVDKRNVLMLITCKDHDDKLIDTGKKKRGTNECIKKPGCVIMYNETKKGIDYSDQMSSYYTTLKKGIKWWRKVIMELIFGTALINAWIVYNSINDDANKLPKRQFVEQLIEAFTKNDLDVDTEPTPNNPHHLEKRSKKRRCVGCYEKLRTFLSSREADKKAKKILTECIGCKKYYCLTCFNKNHP</sequence>
<evidence type="ECO:0000259" key="2">
    <source>
        <dbReference type="Pfam" id="PF13843"/>
    </source>
</evidence>
<proteinExistence type="predicted"/>
<name>A0A8S1AIJ1_ARCPL</name>
<dbReference type="Proteomes" id="UP000494256">
    <property type="component" value="Unassembled WGS sequence"/>
</dbReference>
<feature type="compositionally biased region" description="Acidic residues" evidence="1">
    <location>
        <begin position="350"/>
        <end position="364"/>
    </location>
</feature>
<evidence type="ECO:0000256" key="1">
    <source>
        <dbReference type="SAM" id="MobiDB-lite"/>
    </source>
</evidence>
<feature type="domain" description="PiggyBac transposable element-derived protein" evidence="2">
    <location>
        <begin position="439"/>
        <end position="801"/>
    </location>
</feature>
<dbReference type="OrthoDB" id="19232at2759"/>
<feature type="compositionally biased region" description="Acidic residues" evidence="1">
    <location>
        <begin position="378"/>
        <end position="396"/>
    </location>
</feature>